<dbReference type="EMBL" id="KK852683">
    <property type="protein sequence ID" value="KDR18553.1"/>
    <property type="molecule type" value="Genomic_DNA"/>
</dbReference>
<sequence length="53" mass="6392">MDALDEEIWHQETLHQWRRSSSDSKTQRRRSSSVMGIPTHHFQCLHYCCLEPH</sequence>
<evidence type="ECO:0000313" key="2">
    <source>
        <dbReference type="EMBL" id="KDR18553.1"/>
    </source>
</evidence>
<keyword evidence="3" id="KW-1185">Reference proteome</keyword>
<evidence type="ECO:0000256" key="1">
    <source>
        <dbReference type="SAM" id="MobiDB-lite"/>
    </source>
</evidence>
<feature type="compositionally biased region" description="Basic and acidic residues" evidence="1">
    <location>
        <begin position="13"/>
        <end position="26"/>
    </location>
</feature>
<proteinExistence type="predicted"/>
<protein>
    <submittedName>
        <fullName evidence="2">Uncharacterized protein</fullName>
    </submittedName>
</protein>
<dbReference type="AlphaFoldDB" id="A0A067RHA9"/>
<accession>A0A067RHA9</accession>
<organism evidence="2 3">
    <name type="scientific">Zootermopsis nevadensis</name>
    <name type="common">Dampwood termite</name>
    <dbReference type="NCBI Taxonomy" id="136037"/>
    <lineage>
        <taxon>Eukaryota</taxon>
        <taxon>Metazoa</taxon>
        <taxon>Ecdysozoa</taxon>
        <taxon>Arthropoda</taxon>
        <taxon>Hexapoda</taxon>
        <taxon>Insecta</taxon>
        <taxon>Pterygota</taxon>
        <taxon>Neoptera</taxon>
        <taxon>Polyneoptera</taxon>
        <taxon>Dictyoptera</taxon>
        <taxon>Blattodea</taxon>
        <taxon>Blattoidea</taxon>
        <taxon>Termitoidae</taxon>
        <taxon>Termopsidae</taxon>
        <taxon>Zootermopsis</taxon>
    </lineage>
</organism>
<dbReference type="InParanoid" id="A0A067RHA9"/>
<gene>
    <name evidence="2" type="ORF">L798_07373</name>
</gene>
<dbReference type="Proteomes" id="UP000027135">
    <property type="component" value="Unassembled WGS sequence"/>
</dbReference>
<reference evidence="2 3" key="1">
    <citation type="journal article" date="2014" name="Nat. Commun.">
        <title>Molecular traces of alternative social organization in a termite genome.</title>
        <authorList>
            <person name="Terrapon N."/>
            <person name="Li C."/>
            <person name="Robertson H.M."/>
            <person name="Ji L."/>
            <person name="Meng X."/>
            <person name="Booth W."/>
            <person name="Chen Z."/>
            <person name="Childers C.P."/>
            <person name="Glastad K.M."/>
            <person name="Gokhale K."/>
            <person name="Gowin J."/>
            <person name="Gronenberg W."/>
            <person name="Hermansen R.A."/>
            <person name="Hu H."/>
            <person name="Hunt B.G."/>
            <person name="Huylmans A.K."/>
            <person name="Khalil S.M."/>
            <person name="Mitchell R.D."/>
            <person name="Munoz-Torres M.C."/>
            <person name="Mustard J.A."/>
            <person name="Pan H."/>
            <person name="Reese J.T."/>
            <person name="Scharf M.E."/>
            <person name="Sun F."/>
            <person name="Vogel H."/>
            <person name="Xiao J."/>
            <person name="Yang W."/>
            <person name="Yang Z."/>
            <person name="Yang Z."/>
            <person name="Zhou J."/>
            <person name="Zhu J."/>
            <person name="Brent C.S."/>
            <person name="Elsik C.G."/>
            <person name="Goodisman M.A."/>
            <person name="Liberles D.A."/>
            <person name="Roe R.M."/>
            <person name="Vargo E.L."/>
            <person name="Vilcinskas A."/>
            <person name="Wang J."/>
            <person name="Bornberg-Bauer E."/>
            <person name="Korb J."/>
            <person name="Zhang G."/>
            <person name="Liebig J."/>
        </authorList>
    </citation>
    <scope>NUCLEOTIDE SEQUENCE [LARGE SCALE GENOMIC DNA]</scope>
    <source>
        <tissue evidence="2">Whole organism</tissue>
    </source>
</reference>
<evidence type="ECO:0000313" key="3">
    <source>
        <dbReference type="Proteomes" id="UP000027135"/>
    </source>
</evidence>
<name>A0A067RHA9_ZOONE</name>
<feature type="region of interest" description="Disordered" evidence="1">
    <location>
        <begin position="13"/>
        <end position="34"/>
    </location>
</feature>